<dbReference type="InterPro" id="IPR046977">
    <property type="entry name" value="RsmC/RlmG"/>
</dbReference>
<evidence type="ECO:0000256" key="4">
    <source>
        <dbReference type="ARBA" id="ARBA00022679"/>
    </source>
</evidence>
<keyword evidence="4 7" id="KW-0808">Transferase</keyword>
<dbReference type="GO" id="GO:0008170">
    <property type="term" value="F:N-methyltransferase activity"/>
    <property type="evidence" value="ECO:0007669"/>
    <property type="project" value="UniProtKB-ARBA"/>
</dbReference>
<dbReference type="PANTHER" id="PTHR47816:SF5">
    <property type="entry name" value="RIBOSOMAL RNA LARGE SUBUNIT METHYLTRANSFERASE G"/>
    <property type="match status" value="1"/>
</dbReference>
<evidence type="ECO:0000256" key="1">
    <source>
        <dbReference type="ARBA" id="ARBA00022490"/>
    </source>
</evidence>
<evidence type="ECO:0000313" key="7">
    <source>
        <dbReference type="EMBL" id="QGF25142.1"/>
    </source>
</evidence>
<dbReference type="GO" id="GO:0003676">
    <property type="term" value="F:nucleic acid binding"/>
    <property type="evidence" value="ECO:0007669"/>
    <property type="project" value="InterPro"/>
</dbReference>
<dbReference type="KEGG" id="rain:Rai3103_08320"/>
<evidence type="ECO:0000313" key="8">
    <source>
        <dbReference type="Proteomes" id="UP000386847"/>
    </source>
</evidence>
<dbReference type="InterPro" id="IPR007848">
    <property type="entry name" value="Small_mtfrase_dom"/>
</dbReference>
<dbReference type="GO" id="GO:0006364">
    <property type="term" value="P:rRNA processing"/>
    <property type="evidence" value="ECO:0007669"/>
    <property type="project" value="UniProtKB-KW"/>
</dbReference>
<feature type="domain" description="Methyltransferase small" evidence="5">
    <location>
        <begin position="168"/>
        <end position="335"/>
    </location>
</feature>
<dbReference type="InterPro" id="IPR058679">
    <property type="entry name" value="RlmG_N"/>
</dbReference>
<dbReference type="Proteomes" id="UP000386847">
    <property type="component" value="Chromosome"/>
</dbReference>
<gene>
    <name evidence="7" type="ORF">Rai3103_08320</name>
</gene>
<dbReference type="GO" id="GO:0008757">
    <property type="term" value="F:S-adenosylmethionine-dependent methyltransferase activity"/>
    <property type="evidence" value="ECO:0007669"/>
    <property type="project" value="InterPro"/>
</dbReference>
<dbReference type="EMBL" id="CP045725">
    <property type="protein sequence ID" value="QGF25142.1"/>
    <property type="molecule type" value="Genomic_DNA"/>
</dbReference>
<evidence type="ECO:0000259" key="5">
    <source>
        <dbReference type="Pfam" id="PF05175"/>
    </source>
</evidence>
<keyword evidence="8" id="KW-1185">Reference proteome</keyword>
<evidence type="ECO:0000259" key="6">
    <source>
        <dbReference type="Pfam" id="PF26049"/>
    </source>
</evidence>
<evidence type="ECO:0000256" key="2">
    <source>
        <dbReference type="ARBA" id="ARBA00022552"/>
    </source>
</evidence>
<proteinExistence type="predicted"/>
<dbReference type="SUPFAM" id="SSF53335">
    <property type="entry name" value="S-adenosyl-L-methionine-dependent methyltransferases"/>
    <property type="match status" value="1"/>
</dbReference>
<keyword evidence="1" id="KW-0963">Cytoplasm</keyword>
<keyword evidence="3 7" id="KW-0489">Methyltransferase</keyword>
<reference evidence="7 8" key="1">
    <citation type="submission" date="2019-10" db="EMBL/GenBank/DDBJ databases">
        <title>Genomic analysis of Raineyella sp. CBA3103.</title>
        <authorList>
            <person name="Roh S.W."/>
        </authorList>
    </citation>
    <scope>NUCLEOTIDE SEQUENCE [LARGE SCALE GENOMIC DNA]</scope>
    <source>
        <strain evidence="7 8">CBA3103</strain>
    </source>
</reference>
<name>A0A5Q2FDU0_9ACTN</name>
<dbReference type="InterPro" id="IPR029063">
    <property type="entry name" value="SAM-dependent_MTases_sf"/>
</dbReference>
<dbReference type="CDD" id="cd02440">
    <property type="entry name" value="AdoMet_MTases"/>
    <property type="match status" value="1"/>
</dbReference>
<dbReference type="GO" id="GO:0032259">
    <property type="term" value="P:methylation"/>
    <property type="evidence" value="ECO:0007669"/>
    <property type="project" value="UniProtKB-KW"/>
</dbReference>
<keyword evidence="2" id="KW-0698">rRNA processing</keyword>
<protein>
    <submittedName>
        <fullName evidence="7">Methyltransferase</fullName>
    </submittedName>
</protein>
<dbReference type="PROSITE" id="PS00092">
    <property type="entry name" value="N6_MTASE"/>
    <property type="match status" value="1"/>
</dbReference>
<dbReference type="Pfam" id="PF26049">
    <property type="entry name" value="RLMG_N"/>
    <property type="match status" value="1"/>
</dbReference>
<sequence>MDDLILAEASAVDDEQGPVLVLDAPALATALADDLSTEGRTVLHRSDLLTDETEVPATADVVDTWSDPRLADVRLVLLRLPANLNALDELAENVAAHCHPDVRVVAGSRVKHMTRGMNEVLAAHFGDVRASLGVRKCRVLHAAAPRPEVREAEPTWPRTAALDEFGLSVVAYGATFAGNRLDLGTRQLLESIIDLRPTAGADRAVDLGCGSGILAATLARNGWRVTGVDTSRAAVGSTAATAAANGVEVAVRRADALADWPEGDLDVVVCNPPFHVGTAKDSAPAFRMIRTAARALRPGGELWCVYNAHLPYLPTLRRDVGPSEIVTRDRSYLVTRSVRAQ</sequence>
<dbReference type="InterPro" id="IPR002052">
    <property type="entry name" value="DNA_methylase_N6_adenine_CS"/>
</dbReference>
<feature type="domain" description="RlmG N-terminal" evidence="6">
    <location>
        <begin position="64"/>
        <end position="143"/>
    </location>
</feature>
<dbReference type="Pfam" id="PF05175">
    <property type="entry name" value="MTS"/>
    <property type="match status" value="1"/>
</dbReference>
<evidence type="ECO:0000256" key="3">
    <source>
        <dbReference type="ARBA" id="ARBA00022603"/>
    </source>
</evidence>
<accession>A0A5Q2FDU0</accession>
<dbReference type="PANTHER" id="PTHR47816">
    <property type="entry name" value="RIBOSOMAL RNA SMALL SUBUNIT METHYLTRANSFERASE C"/>
    <property type="match status" value="1"/>
</dbReference>
<dbReference type="Gene3D" id="3.40.50.150">
    <property type="entry name" value="Vaccinia Virus protein VP39"/>
    <property type="match status" value="2"/>
</dbReference>
<organism evidence="7 8">
    <name type="scientific">Raineyella fluvialis</name>
    <dbReference type="NCBI Taxonomy" id="2662261"/>
    <lineage>
        <taxon>Bacteria</taxon>
        <taxon>Bacillati</taxon>
        <taxon>Actinomycetota</taxon>
        <taxon>Actinomycetes</taxon>
        <taxon>Propionibacteriales</taxon>
        <taxon>Propionibacteriaceae</taxon>
        <taxon>Raineyella</taxon>
    </lineage>
</organism>
<dbReference type="AlphaFoldDB" id="A0A5Q2FDU0"/>